<evidence type="ECO:0000256" key="4">
    <source>
        <dbReference type="ARBA" id="ARBA00022670"/>
    </source>
</evidence>
<evidence type="ECO:0000256" key="7">
    <source>
        <dbReference type="ARBA" id="ARBA00022801"/>
    </source>
</evidence>
<dbReference type="InterPro" id="IPR013783">
    <property type="entry name" value="Ig-like_fold"/>
</dbReference>
<name>D5UZT1_ARCNC</name>
<organism evidence="14 15">
    <name type="scientific">Arcobacter nitrofigilis (strain ATCC 33309 / DSM 7299 / CCUG 15893 / LMG 7604 / NCTC 12251 / CI)</name>
    <name type="common">Campylobacter nitrofigilis</name>
    <dbReference type="NCBI Taxonomy" id="572480"/>
    <lineage>
        <taxon>Bacteria</taxon>
        <taxon>Pseudomonadati</taxon>
        <taxon>Campylobacterota</taxon>
        <taxon>Epsilonproteobacteria</taxon>
        <taxon>Campylobacterales</taxon>
        <taxon>Arcobacteraceae</taxon>
        <taxon>Arcobacter</taxon>
    </lineage>
</organism>
<dbReference type="Proteomes" id="UP000000939">
    <property type="component" value="Chromosome"/>
</dbReference>
<protein>
    <recommendedName>
        <fullName evidence="11">carboxypeptidase T</fullName>
        <ecNumber evidence="11">3.4.17.18</ecNumber>
    </recommendedName>
</protein>
<keyword evidence="6" id="KW-0732">Signal</keyword>
<keyword evidence="15" id="KW-1185">Reference proteome</keyword>
<feature type="active site" description="Proton donor/acceptor" evidence="12">
    <location>
        <position position="261"/>
    </location>
</feature>
<evidence type="ECO:0000313" key="15">
    <source>
        <dbReference type="Proteomes" id="UP000000939"/>
    </source>
</evidence>
<dbReference type="PANTHER" id="PTHR11705:SF143">
    <property type="entry name" value="SLL0236 PROTEIN"/>
    <property type="match status" value="1"/>
</dbReference>
<keyword evidence="9" id="KW-0482">Metalloprotease</keyword>
<comment type="cofactor">
    <cofactor evidence="1">
        <name>Zn(2+)</name>
        <dbReference type="ChEBI" id="CHEBI:29105"/>
    </cofactor>
</comment>
<evidence type="ECO:0000256" key="12">
    <source>
        <dbReference type="PROSITE-ProRule" id="PRU01379"/>
    </source>
</evidence>
<evidence type="ECO:0000256" key="2">
    <source>
        <dbReference type="ARBA" id="ARBA00005988"/>
    </source>
</evidence>
<reference evidence="14 15" key="1">
    <citation type="journal article" date="2010" name="Stand. Genomic Sci.">
        <title>Complete genome sequence of Arcobacter nitrofigilis type strain (CI).</title>
        <authorList>
            <person name="Pati A."/>
            <person name="Gronow S."/>
            <person name="Lapidus A."/>
            <person name="Copeland A."/>
            <person name="Glavina Del Rio T."/>
            <person name="Nolan M."/>
            <person name="Lucas S."/>
            <person name="Tice H."/>
            <person name="Cheng J.F."/>
            <person name="Han C."/>
            <person name="Chertkov O."/>
            <person name="Bruce D."/>
            <person name="Tapia R."/>
            <person name="Goodwin L."/>
            <person name="Pitluck S."/>
            <person name="Liolios K."/>
            <person name="Ivanova N."/>
            <person name="Mavromatis K."/>
            <person name="Chen A."/>
            <person name="Palaniappan K."/>
            <person name="Land M."/>
            <person name="Hauser L."/>
            <person name="Chang Y.J."/>
            <person name="Jeffries C.D."/>
            <person name="Detter J.C."/>
            <person name="Rohde M."/>
            <person name="Goker M."/>
            <person name="Bristow J."/>
            <person name="Eisen J.A."/>
            <person name="Markowitz V."/>
            <person name="Hugenholtz P."/>
            <person name="Klenk H.P."/>
            <person name="Kyrpides N.C."/>
        </authorList>
    </citation>
    <scope>NUCLEOTIDE SEQUENCE [LARGE SCALE GENOMIC DNA]</scope>
    <source>
        <strain evidence="15">ATCC 33309 / DSM 7299 / CCUG 15893 / LMG 7604 / NCTC 12251 / CI</strain>
    </source>
</reference>
<dbReference type="PROSITE" id="PS52035">
    <property type="entry name" value="PEPTIDASE_M14"/>
    <property type="match status" value="1"/>
</dbReference>
<sequence>MKRLYRSYDASTTIFKELEAKYPEYFKIESIGQTWEKRDINLITISKNIETANNKPALFYTGTIHAREWIGHELAIEFATYVLKNLETDPTLQTYLNESTIYMVPCANPDGYEYSRKHFSFWRKNRRQNLDGTYGVDLNRNFPIGFVKSTATSSNVYGGPEPFSEPETQSLREFVLSHPNITIALDYHSQGNVFFPAHDFRHEDTIDTIDMNTLCANMAEEIRKISGREYGIHQGKPPAKLISGSGREFYYSQGILSSVVEVGTRNISDYMEDMNENIREHIPALIYALKEVDNYDKISLMKRVSSFEASEIGSNHVTLKWDYQLNKNIYFEIFRSQKDKQFCNSSNLIAKTQALEFSDINLASNRDYYYNIRAVNKKTNQKSPFYPQIKIRTLVEYDEYSRTYYANAKGTGYVAENLNNNPKHFGVNSLFVGIDENKGISYAIISINVKSLPQNALIKLASFNLYPINRVSTTIEKYGEWNVGLVNQDTMGDITNFEDVNNMEIIRYIGRPTESHQLTQGIWRNWHLSGLECDDLKKSIKNDTIILRVEGPKELRVGRSKQMMQWDIGYGKFGFGLTYRPRLELTYTIEPTSIALFPKTIYTVSKNEVLEDVITPGFDKNGNKIYSTFQFNLSSLPPYNDTMITKAYFELNSTKIYIKDDIRFHLEFVDDNINKSYKDITSREVIQNIGYDVSATELKNNQTQYFMFDSFSEMTLNEKLKTKSDISFVLKPTSAFKALKDKTVSWEASNNSTLCPKLILEYIPKRRFPVEKVTNAQLVMENAKIKVSWNNPKDSGFVGAKVIKNPFRKPLSAQDGQKLYAGIDEYTLDDFGATDIDKYYAIFTYDDVPNYSEPVILEYKAK</sequence>
<keyword evidence="8" id="KW-0862">Zinc</keyword>
<dbReference type="GO" id="GO:0006508">
    <property type="term" value="P:proteolysis"/>
    <property type="evidence" value="ECO:0007669"/>
    <property type="project" value="UniProtKB-KW"/>
</dbReference>
<dbReference type="eggNOG" id="COG2866">
    <property type="taxonomic scope" value="Bacteria"/>
</dbReference>
<dbReference type="EC" id="3.4.17.18" evidence="11"/>
<dbReference type="AlphaFoldDB" id="D5UZT1"/>
<evidence type="ECO:0000256" key="1">
    <source>
        <dbReference type="ARBA" id="ARBA00001947"/>
    </source>
</evidence>
<dbReference type="RefSeq" id="WP_013135445.1">
    <property type="nucleotide sequence ID" value="NC_014166.1"/>
</dbReference>
<keyword evidence="3 14" id="KW-0121">Carboxypeptidase</keyword>
<comment type="catalytic activity">
    <reaction evidence="10">
        <text>Releases a C-terminal residue, which may be hydrophobic or positively charged.</text>
        <dbReference type="EC" id="3.4.17.18"/>
    </reaction>
</comment>
<dbReference type="OrthoDB" id="5294005at2"/>
<evidence type="ECO:0000256" key="5">
    <source>
        <dbReference type="ARBA" id="ARBA00022723"/>
    </source>
</evidence>
<dbReference type="InterPro" id="IPR036116">
    <property type="entry name" value="FN3_sf"/>
</dbReference>
<keyword evidence="7" id="KW-0378">Hydrolase</keyword>
<evidence type="ECO:0000313" key="14">
    <source>
        <dbReference type="EMBL" id="ADG93300.1"/>
    </source>
</evidence>
<dbReference type="HOGENOM" id="CLU_325378_0_0_7"/>
<dbReference type="PRINTS" id="PR00765">
    <property type="entry name" value="CRBOXYPTASEA"/>
</dbReference>
<dbReference type="FunFam" id="3.40.630.10:FF:000084">
    <property type="entry name" value="Carboxypeptidase B2"/>
    <property type="match status" value="1"/>
</dbReference>
<keyword evidence="5" id="KW-0479">Metal-binding</keyword>
<dbReference type="GO" id="GO:0008270">
    <property type="term" value="F:zinc ion binding"/>
    <property type="evidence" value="ECO:0007669"/>
    <property type="project" value="InterPro"/>
</dbReference>
<evidence type="ECO:0000256" key="8">
    <source>
        <dbReference type="ARBA" id="ARBA00022833"/>
    </source>
</evidence>
<evidence type="ECO:0000256" key="11">
    <source>
        <dbReference type="ARBA" id="ARBA00066554"/>
    </source>
</evidence>
<dbReference type="Gene3D" id="2.60.40.10">
    <property type="entry name" value="Immunoglobulins"/>
    <property type="match status" value="1"/>
</dbReference>
<keyword evidence="4" id="KW-0645">Protease</keyword>
<dbReference type="SUPFAM" id="SSF49265">
    <property type="entry name" value="Fibronectin type III"/>
    <property type="match status" value="1"/>
</dbReference>
<dbReference type="Pfam" id="PF00246">
    <property type="entry name" value="Peptidase_M14"/>
    <property type="match status" value="1"/>
</dbReference>
<proteinExistence type="inferred from homology"/>
<dbReference type="Gene3D" id="3.40.630.10">
    <property type="entry name" value="Zn peptidases"/>
    <property type="match status" value="1"/>
</dbReference>
<dbReference type="InterPro" id="IPR000834">
    <property type="entry name" value="Peptidase_M14"/>
</dbReference>
<dbReference type="EMBL" id="CP001999">
    <property type="protein sequence ID" value="ADG93300.1"/>
    <property type="molecule type" value="Genomic_DNA"/>
</dbReference>
<evidence type="ECO:0000256" key="6">
    <source>
        <dbReference type="ARBA" id="ARBA00022729"/>
    </source>
</evidence>
<evidence type="ECO:0000259" key="13">
    <source>
        <dbReference type="PROSITE" id="PS52035"/>
    </source>
</evidence>
<dbReference type="PANTHER" id="PTHR11705">
    <property type="entry name" value="PROTEASE FAMILY M14 CARBOXYPEPTIDASE A,B"/>
    <property type="match status" value="1"/>
</dbReference>
<dbReference type="PROSITE" id="PS00132">
    <property type="entry name" value="CARBOXYPEPT_ZN_1"/>
    <property type="match status" value="1"/>
</dbReference>
<evidence type="ECO:0000256" key="10">
    <source>
        <dbReference type="ARBA" id="ARBA00050859"/>
    </source>
</evidence>
<dbReference type="SMART" id="SM00631">
    <property type="entry name" value="Zn_pept"/>
    <property type="match status" value="1"/>
</dbReference>
<dbReference type="GO" id="GO:0004181">
    <property type="term" value="F:metallocarboxypeptidase activity"/>
    <property type="evidence" value="ECO:0007669"/>
    <property type="project" value="InterPro"/>
</dbReference>
<comment type="similarity">
    <text evidence="2 12">Belongs to the peptidase M14 family.</text>
</comment>
<dbReference type="SUPFAM" id="SSF53187">
    <property type="entry name" value="Zn-dependent exopeptidases"/>
    <property type="match status" value="1"/>
</dbReference>
<feature type="domain" description="Peptidase M14" evidence="13">
    <location>
        <begin position="4"/>
        <end position="285"/>
    </location>
</feature>
<dbReference type="STRING" id="572480.Arnit_1646"/>
<evidence type="ECO:0000256" key="9">
    <source>
        <dbReference type="ARBA" id="ARBA00023049"/>
    </source>
</evidence>
<dbReference type="InterPro" id="IPR057246">
    <property type="entry name" value="CARBOXYPEPT_ZN_1"/>
</dbReference>
<dbReference type="KEGG" id="ant:Arnit_1646"/>
<accession>D5UZT1</accession>
<dbReference type="GO" id="GO:0005615">
    <property type="term" value="C:extracellular space"/>
    <property type="evidence" value="ECO:0007669"/>
    <property type="project" value="TreeGrafter"/>
</dbReference>
<gene>
    <name evidence="14" type="ordered locus">Arnit_1646</name>
</gene>
<evidence type="ECO:0000256" key="3">
    <source>
        <dbReference type="ARBA" id="ARBA00022645"/>
    </source>
</evidence>